<keyword evidence="2" id="KW-1185">Reference proteome</keyword>
<dbReference type="EMBL" id="ML209167">
    <property type="protein sequence ID" value="TFK58860.1"/>
    <property type="molecule type" value="Genomic_DNA"/>
</dbReference>
<gene>
    <name evidence="1" type="ORF">BDN72DRAFT_873120</name>
</gene>
<name>A0ACD2ZZK9_9AGAR</name>
<dbReference type="Proteomes" id="UP000308600">
    <property type="component" value="Unassembled WGS sequence"/>
</dbReference>
<evidence type="ECO:0000313" key="2">
    <source>
        <dbReference type="Proteomes" id="UP000308600"/>
    </source>
</evidence>
<organism evidence="1 2">
    <name type="scientific">Pluteus cervinus</name>
    <dbReference type="NCBI Taxonomy" id="181527"/>
    <lineage>
        <taxon>Eukaryota</taxon>
        <taxon>Fungi</taxon>
        <taxon>Dikarya</taxon>
        <taxon>Basidiomycota</taxon>
        <taxon>Agaricomycotina</taxon>
        <taxon>Agaricomycetes</taxon>
        <taxon>Agaricomycetidae</taxon>
        <taxon>Agaricales</taxon>
        <taxon>Pluteineae</taxon>
        <taxon>Pluteaceae</taxon>
        <taxon>Pluteus</taxon>
    </lineage>
</organism>
<reference evidence="1 2" key="1">
    <citation type="journal article" date="2019" name="Nat. Ecol. Evol.">
        <title>Megaphylogeny resolves global patterns of mushroom evolution.</title>
        <authorList>
            <person name="Varga T."/>
            <person name="Krizsan K."/>
            <person name="Foldi C."/>
            <person name="Dima B."/>
            <person name="Sanchez-Garcia M."/>
            <person name="Sanchez-Ramirez S."/>
            <person name="Szollosi G.J."/>
            <person name="Szarkandi J.G."/>
            <person name="Papp V."/>
            <person name="Albert L."/>
            <person name="Andreopoulos W."/>
            <person name="Angelini C."/>
            <person name="Antonin V."/>
            <person name="Barry K.W."/>
            <person name="Bougher N.L."/>
            <person name="Buchanan P."/>
            <person name="Buyck B."/>
            <person name="Bense V."/>
            <person name="Catcheside P."/>
            <person name="Chovatia M."/>
            <person name="Cooper J."/>
            <person name="Damon W."/>
            <person name="Desjardin D."/>
            <person name="Finy P."/>
            <person name="Geml J."/>
            <person name="Haridas S."/>
            <person name="Hughes K."/>
            <person name="Justo A."/>
            <person name="Karasinski D."/>
            <person name="Kautmanova I."/>
            <person name="Kiss B."/>
            <person name="Kocsube S."/>
            <person name="Kotiranta H."/>
            <person name="LaButti K.M."/>
            <person name="Lechner B.E."/>
            <person name="Liimatainen K."/>
            <person name="Lipzen A."/>
            <person name="Lukacs Z."/>
            <person name="Mihaltcheva S."/>
            <person name="Morgado L.N."/>
            <person name="Niskanen T."/>
            <person name="Noordeloos M.E."/>
            <person name="Ohm R.A."/>
            <person name="Ortiz-Santana B."/>
            <person name="Ovrebo C."/>
            <person name="Racz N."/>
            <person name="Riley R."/>
            <person name="Savchenko A."/>
            <person name="Shiryaev A."/>
            <person name="Soop K."/>
            <person name="Spirin V."/>
            <person name="Szebenyi C."/>
            <person name="Tomsovsky M."/>
            <person name="Tulloss R.E."/>
            <person name="Uehling J."/>
            <person name="Grigoriev I.V."/>
            <person name="Vagvolgyi C."/>
            <person name="Papp T."/>
            <person name="Martin F.M."/>
            <person name="Miettinen O."/>
            <person name="Hibbett D.S."/>
            <person name="Nagy L.G."/>
        </authorList>
    </citation>
    <scope>NUCLEOTIDE SEQUENCE [LARGE SCALE GENOMIC DNA]</scope>
    <source>
        <strain evidence="1 2">NL-1719</strain>
    </source>
</reference>
<sequence>MCFTSKTMWYSWYEIAFPPVPTYRPMEAWLERDPLTEEELEDEDLVRTYQEDTKDVWGVLKNSYNFQDLIRWVGNAEKERKEAEAEAAEAEAEAEKQARRSIRKGKERQRDKEVHPVWVIIYLLGFLPAVTALGNEQPFPDIPFAVFSQFILDTFDSQVSLSTALLLLFTLTENTELLNLHARQRSSGLNPRTGTSWIRALGKAVLRRVEVDEVKLLKDTPKALEAQIIAVSANLDAFAGVLHLLPVTDDNKFSKALKPVSHKTIEAVYTICPQSSMCQTRSCESKAIQQVTRKKNLPLVTLIKDFKIYTKVPVLSGQCIQCKTYYYSDHERFPDSARSEKGHKLYLNDAKYIKIGSNTWVDRRFTSGVLNAMYNFHGSTSAYAQFWNYTFWKNQVTTARQISHRQIWMAFLQESIRTVAQHSQVNLVLKDGISSEEVAKGAFKNLGDNGMIRAGDGHSCDECTHKYKAEADTIQPQDDGSAPIASTSNQANSDIEVDAAPVKLNVLRIWKITGEVYSVKLMKRHMETSVFYCVETVVAPCGVVIAWTLFDKAEAPTKILEFLGKVFPTPDSKPDYVCIDKACAVLRTAVASRHWGIWKHTTRFIVDAYHYANHKVTDNLCRIYCNPAPEDGSAPNLILVKRGPKGPYFQRAYNTQACEQLNAWIGGYEAILNRMTGYNFNWLLHSMLSTIRLFTSHGTYETLRVVPWYSLEQVVPWDS</sequence>
<protein>
    <submittedName>
        <fullName evidence="1">Uncharacterized protein</fullName>
    </submittedName>
</protein>
<accession>A0ACD2ZZK9</accession>
<evidence type="ECO:0000313" key="1">
    <source>
        <dbReference type="EMBL" id="TFK58860.1"/>
    </source>
</evidence>
<proteinExistence type="predicted"/>